<feature type="compositionally biased region" description="Gly residues" evidence="9">
    <location>
        <begin position="223"/>
        <end position="237"/>
    </location>
</feature>
<reference evidence="12 13" key="1">
    <citation type="journal article" date="2021" name="Environ. Microbiol.">
        <title>Gene family expansions and transcriptome signatures uncover fungal adaptations to wood decay.</title>
        <authorList>
            <person name="Hage H."/>
            <person name="Miyauchi S."/>
            <person name="Viragh M."/>
            <person name="Drula E."/>
            <person name="Min B."/>
            <person name="Chaduli D."/>
            <person name="Navarro D."/>
            <person name="Favel A."/>
            <person name="Norest M."/>
            <person name="Lesage-Meessen L."/>
            <person name="Balint B."/>
            <person name="Merenyi Z."/>
            <person name="de Eugenio L."/>
            <person name="Morin E."/>
            <person name="Martinez A.T."/>
            <person name="Baldrian P."/>
            <person name="Stursova M."/>
            <person name="Martinez M.J."/>
            <person name="Novotny C."/>
            <person name="Magnuson J.K."/>
            <person name="Spatafora J.W."/>
            <person name="Maurice S."/>
            <person name="Pangilinan J."/>
            <person name="Andreopoulos W."/>
            <person name="LaButti K."/>
            <person name="Hundley H."/>
            <person name="Na H."/>
            <person name="Kuo A."/>
            <person name="Barry K."/>
            <person name="Lipzen A."/>
            <person name="Henrissat B."/>
            <person name="Riley R."/>
            <person name="Ahrendt S."/>
            <person name="Nagy L.G."/>
            <person name="Grigoriev I.V."/>
            <person name="Martin F."/>
            <person name="Rosso M.N."/>
        </authorList>
    </citation>
    <scope>NUCLEOTIDE SEQUENCE [LARGE SCALE GENOMIC DNA]</scope>
    <source>
        <strain evidence="12 13">CIRM-BRFM 1785</strain>
    </source>
</reference>
<dbReference type="Pfam" id="PF09286">
    <property type="entry name" value="Pro-kuma_activ"/>
    <property type="match status" value="1"/>
</dbReference>
<evidence type="ECO:0000313" key="13">
    <source>
        <dbReference type="Proteomes" id="UP000814176"/>
    </source>
</evidence>
<evidence type="ECO:0000256" key="7">
    <source>
        <dbReference type="ARBA" id="ARBA00023145"/>
    </source>
</evidence>
<dbReference type="RefSeq" id="XP_047774839.1">
    <property type="nucleotide sequence ID" value="XM_047929092.1"/>
</dbReference>
<proteinExistence type="predicted"/>
<comment type="caution">
    <text evidence="12">The sequence shown here is derived from an EMBL/GenBank/DDBJ whole genome shotgun (WGS) entry which is preliminary data.</text>
</comment>
<comment type="subcellular location">
    <subcellularLocation>
        <location evidence="1">Secreted</location>
        <location evidence="1">Extracellular space</location>
    </subcellularLocation>
</comment>
<dbReference type="InterPro" id="IPR050819">
    <property type="entry name" value="Tripeptidyl-peptidase_I"/>
</dbReference>
<feature type="binding site" evidence="8">
    <location>
        <position position="594"/>
    </location>
    <ligand>
        <name>Ca(2+)</name>
        <dbReference type="ChEBI" id="CHEBI:29108"/>
    </ligand>
</feature>
<keyword evidence="2 8" id="KW-0645">Protease</keyword>
<sequence>MVAAGLILASLAAIALGKPVKLNGGMRVLGRRDSPPAGYSWTNAAANETMLSLKFALAQSDPSGLEDALYDVSDPTSANYGNHLTKEEASRYFLVAAAFVAPSNETVAAINKWLANNNLTANTVTPAGDWMAVNMSVAQANDLFDASFSVFTHETTGNQAIRTMAYSVPETLVNHLKVVYPTITFPSNKALMPIFSKPEPLSKRHHKNKGTGGGNSAKKGKGKGTGGGASNSTGTGGGAANTTGAGGAAVAASCNTVVTPTCLQDLYGIPATPATNQKNQLGVSGFIEQFANEADLQLFMANLRKDVTSNTTFALQTLDGGQNSQTAAQAGTEANLDIQYTVGVATDVPVTFISVGEQNSDGDLGGFLDIVNFLLNEDAPPSVLTTSYGNNEEDIPVAMAENLCNAYAQLGARGVSILFASGDGGVAGSQAQQCSDFVPTFPSGCPYLTSVGATQGISPETAADFSSGGFSNVFSMPSYQANAVATYLKTLGTTNKGLFNSSGRAYPDVSTQGVQFEVVVDGQAGGVDGTSCSSPVFASVVSLLNDELTTAGKSPLGFLNMWLYGNATTALNDVTTGSNPGCNTQGFPAVTGWDPVTGLGTPNFAALRTAAGL</sequence>
<keyword evidence="5 8" id="KW-0720">Serine protease</keyword>
<dbReference type="PANTHER" id="PTHR14218:SF15">
    <property type="entry name" value="TRIPEPTIDYL-PEPTIDASE 1"/>
    <property type="match status" value="1"/>
</dbReference>
<keyword evidence="3 8" id="KW-0479">Metal-binding</keyword>
<dbReference type="CDD" id="cd04056">
    <property type="entry name" value="Peptidases_S53"/>
    <property type="match status" value="1"/>
</dbReference>
<feature type="binding site" evidence="8">
    <location>
        <position position="592"/>
    </location>
    <ligand>
        <name>Ca(2+)</name>
        <dbReference type="ChEBI" id="CHEBI:29108"/>
    </ligand>
</feature>
<feature type="active site" description="Charge relay system" evidence="8">
    <location>
        <position position="337"/>
    </location>
</feature>
<keyword evidence="10" id="KW-0732">Signal</keyword>
<comment type="cofactor">
    <cofactor evidence="8">
        <name>Ca(2+)</name>
        <dbReference type="ChEBI" id="CHEBI:29108"/>
    </cofactor>
    <text evidence="8">Binds 1 Ca(2+) ion per subunit.</text>
</comment>
<evidence type="ECO:0000256" key="10">
    <source>
        <dbReference type="SAM" id="SignalP"/>
    </source>
</evidence>
<dbReference type="SMART" id="SM00944">
    <property type="entry name" value="Pro-kuma_activ"/>
    <property type="match status" value="1"/>
</dbReference>
<evidence type="ECO:0000256" key="5">
    <source>
        <dbReference type="ARBA" id="ARBA00022825"/>
    </source>
</evidence>
<gene>
    <name evidence="12" type="ORF">C8Q71DRAFT_910448</name>
</gene>
<dbReference type="Proteomes" id="UP000814176">
    <property type="component" value="Unassembled WGS sequence"/>
</dbReference>
<feature type="domain" description="Peptidase S53" evidence="11">
    <location>
        <begin position="257"/>
        <end position="613"/>
    </location>
</feature>
<keyword evidence="13" id="KW-1185">Reference proteome</keyword>
<evidence type="ECO:0000256" key="2">
    <source>
        <dbReference type="ARBA" id="ARBA00022670"/>
    </source>
</evidence>
<dbReference type="GeneID" id="72009824"/>
<dbReference type="CDD" id="cd11377">
    <property type="entry name" value="Pro-peptidase_S53"/>
    <property type="match status" value="1"/>
</dbReference>
<evidence type="ECO:0000256" key="9">
    <source>
        <dbReference type="SAM" id="MobiDB-lite"/>
    </source>
</evidence>
<dbReference type="EMBL" id="JADCUA010000024">
    <property type="protein sequence ID" value="KAH9831742.1"/>
    <property type="molecule type" value="Genomic_DNA"/>
</dbReference>
<feature type="active site" description="Charge relay system" evidence="8">
    <location>
        <position position="531"/>
    </location>
</feature>
<feature type="binding site" evidence="8">
    <location>
        <position position="574"/>
    </location>
    <ligand>
        <name>Ca(2+)</name>
        <dbReference type="ChEBI" id="CHEBI:29108"/>
    </ligand>
</feature>
<evidence type="ECO:0000256" key="8">
    <source>
        <dbReference type="PROSITE-ProRule" id="PRU01032"/>
    </source>
</evidence>
<dbReference type="PROSITE" id="PS51695">
    <property type="entry name" value="SEDOLISIN"/>
    <property type="match status" value="1"/>
</dbReference>
<keyword evidence="7" id="KW-0865">Zymogen</keyword>
<dbReference type="PANTHER" id="PTHR14218">
    <property type="entry name" value="PROTEASE S8 TRIPEPTIDYL PEPTIDASE I CLN2"/>
    <property type="match status" value="1"/>
</dbReference>
<evidence type="ECO:0000313" key="12">
    <source>
        <dbReference type="EMBL" id="KAH9831742.1"/>
    </source>
</evidence>
<evidence type="ECO:0000256" key="4">
    <source>
        <dbReference type="ARBA" id="ARBA00022801"/>
    </source>
</evidence>
<feature type="binding site" evidence="8">
    <location>
        <position position="573"/>
    </location>
    <ligand>
        <name>Ca(2+)</name>
        <dbReference type="ChEBI" id="CHEBI:29108"/>
    </ligand>
</feature>
<organism evidence="12 13">
    <name type="scientific">Rhodofomes roseus</name>
    <dbReference type="NCBI Taxonomy" id="34475"/>
    <lineage>
        <taxon>Eukaryota</taxon>
        <taxon>Fungi</taxon>
        <taxon>Dikarya</taxon>
        <taxon>Basidiomycota</taxon>
        <taxon>Agaricomycotina</taxon>
        <taxon>Agaricomycetes</taxon>
        <taxon>Polyporales</taxon>
        <taxon>Rhodofomes</taxon>
    </lineage>
</organism>
<evidence type="ECO:0000256" key="1">
    <source>
        <dbReference type="ARBA" id="ARBA00004239"/>
    </source>
</evidence>
<dbReference type="InterPro" id="IPR036852">
    <property type="entry name" value="Peptidase_S8/S53_dom_sf"/>
</dbReference>
<dbReference type="InterPro" id="IPR015366">
    <property type="entry name" value="S53_propep"/>
</dbReference>
<evidence type="ECO:0000259" key="11">
    <source>
        <dbReference type="PROSITE" id="PS51695"/>
    </source>
</evidence>
<feature type="chain" id="PRO_5045828715" evidence="10">
    <location>
        <begin position="18"/>
        <end position="613"/>
    </location>
</feature>
<protein>
    <submittedName>
        <fullName evidence="12">Family S53 protease-like protein</fullName>
    </submittedName>
</protein>
<dbReference type="Gene3D" id="3.40.50.200">
    <property type="entry name" value="Peptidase S8/S53 domain"/>
    <property type="match status" value="1"/>
</dbReference>
<dbReference type="SUPFAM" id="SSF54897">
    <property type="entry name" value="Protease propeptides/inhibitors"/>
    <property type="match status" value="1"/>
</dbReference>
<feature type="signal peptide" evidence="10">
    <location>
        <begin position="1"/>
        <end position="17"/>
    </location>
</feature>
<evidence type="ECO:0000256" key="3">
    <source>
        <dbReference type="ARBA" id="ARBA00022723"/>
    </source>
</evidence>
<feature type="active site" description="Charge relay system" evidence="8">
    <location>
        <position position="333"/>
    </location>
</feature>
<dbReference type="SUPFAM" id="SSF52743">
    <property type="entry name" value="Subtilisin-like"/>
    <property type="match status" value="1"/>
</dbReference>
<keyword evidence="6 8" id="KW-0106">Calcium</keyword>
<accession>A0ABQ8K4D1</accession>
<evidence type="ECO:0000256" key="6">
    <source>
        <dbReference type="ARBA" id="ARBA00022837"/>
    </source>
</evidence>
<dbReference type="InterPro" id="IPR030400">
    <property type="entry name" value="Sedolisin_dom"/>
</dbReference>
<keyword evidence="4 8" id="KW-0378">Hydrolase</keyword>
<feature type="region of interest" description="Disordered" evidence="9">
    <location>
        <begin position="198"/>
        <end position="237"/>
    </location>
</feature>
<name>A0ABQ8K4D1_9APHY</name>